<keyword evidence="4" id="KW-1133">Transmembrane helix</keyword>
<keyword evidence="4" id="KW-0812">Transmembrane</keyword>
<dbReference type="SMART" id="SM00209">
    <property type="entry name" value="TSP1"/>
    <property type="match status" value="1"/>
</dbReference>
<feature type="region of interest" description="Disordered" evidence="3">
    <location>
        <begin position="897"/>
        <end position="1062"/>
    </location>
</feature>
<keyword evidence="4" id="KW-0472">Membrane</keyword>
<feature type="domain" description="CUB" evidence="5">
    <location>
        <begin position="646"/>
        <end position="770"/>
    </location>
</feature>
<keyword evidence="1" id="KW-1015">Disulfide bond</keyword>
<evidence type="ECO:0000313" key="6">
    <source>
        <dbReference type="Proteomes" id="UP000504606"/>
    </source>
</evidence>
<dbReference type="KEGG" id="foc:113214894"/>
<dbReference type="CTD" id="40225"/>
<feature type="region of interest" description="Disordered" evidence="3">
    <location>
        <begin position="1242"/>
        <end position="1270"/>
    </location>
</feature>
<accession>A0A9C6XC81</accession>
<name>A0A9C6XC81_FRAOC</name>
<evidence type="ECO:0000313" key="7">
    <source>
        <dbReference type="RefSeq" id="XP_052133355.1"/>
    </source>
</evidence>
<evidence type="ECO:0000256" key="2">
    <source>
        <dbReference type="PROSITE-ProRule" id="PRU00059"/>
    </source>
</evidence>
<evidence type="ECO:0000259" key="5">
    <source>
        <dbReference type="PROSITE" id="PS01180"/>
    </source>
</evidence>
<dbReference type="PANTHER" id="PTHR16311">
    <property type="entry name" value="THROMBOSPONDIN TYPE I DOMAIN-CONTAINING 1"/>
    <property type="match status" value="1"/>
</dbReference>
<comment type="caution">
    <text evidence="2">Lacks conserved residue(s) required for the propagation of feature annotation.</text>
</comment>
<dbReference type="Gene3D" id="2.20.100.10">
    <property type="entry name" value="Thrombospondin type-1 (TSP1) repeat"/>
    <property type="match status" value="1"/>
</dbReference>
<feature type="compositionally biased region" description="Basic and acidic residues" evidence="3">
    <location>
        <begin position="206"/>
        <end position="220"/>
    </location>
</feature>
<feature type="compositionally biased region" description="Low complexity" evidence="3">
    <location>
        <begin position="1038"/>
        <end position="1062"/>
    </location>
</feature>
<feature type="region of interest" description="Disordered" evidence="3">
    <location>
        <begin position="87"/>
        <end position="178"/>
    </location>
</feature>
<organism evidence="6 7">
    <name type="scientific">Frankliniella occidentalis</name>
    <name type="common">Western flower thrips</name>
    <name type="synonym">Euthrips occidentalis</name>
    <dbReference type="NCBI Taxonomy" id="133901"/>
    <lineage>
        <taxon>Eukaryota</taxon>
        <taxon>Metazoa</taxon>
        <taxon>Ecdysozoa</taxon>
        <taxon>Arthropoda</taxon>
        <taxon>Hexapoda</taxon>
        <taxon>Insecta</taxon>
        <taxon>Pterygota</taxon>
        <taxon>Neoptera</taxon>
        <taxon>Paraneoptera</taxon>
        <taxon>Thysanoptera</taxon>
        <taxon>Terebrantia</taxon>
        <taxon>Thripoidea</taxon>
        <taxon>Thripidae</taxon>
        <taxon>Frankliniella</taxon>
    </lineage>
</organism>
<evidence type="ECO:0000256" key="3">
    <source>
        <dbReference type="SAM" id="MobiDB-lite"/>
    </source>
</evidence>
<feature type="compositionally biased region" description="Polar residues" evidence="3">
    <location>
        <begin position="99"/>
        <end position="117"/>
    </location>
</feature>
<dbReference type="InterPro" id="IPR000884">
    <property type="entry name" value="TSP1_rpt"/>
</dbReference>
<dbReference type="SUPFAM" id="SSF82895">
    <property type="entry name" value="TSP-1 type 1 repeat"/>
    <property type="match status" value="1"/>
</dbReference>
<feature type="region of interest" description="Disordered" evidence="3">
    <location>
        <begin position="206"/>
        <end position="284"/>
    </location>
</feature>
<dbReference type="InterPro" id="IPR000859">
    <property type="entry name" value="CUB_dom"/>
</dbReference>
<dbReference type="InterPro" id="IPR038877">
    <property type="entry name" value="THSD1"/>
</dbReference>
<dbReference type="PROSITE" id="PS01180">
    <property type="entry name" value="CUB"/>
    <property type="match status" value="1"/>
</dbReference>
<protein>
    <submittedName>
        <fullName evidence="7">Uncharacterized protein LOC113214894</fullName>
    </submittedName>
</protein>
<feature type="compositionally biased region" description="Basic and acidic residues" evidence="3">
    <location>
        <begin position="1170"/>
        <end position="1182"/>
    </location>
</feature>
<proteinExistence type="predicted"/>
<dbReference type="FunFam" id="2.20.100.10:FF:000001">
    <property type="entry name" value="semaphorin-5A isoform X1"/>
    <property type="match status" value="1"/>
</dbReference>
<gene>
    <name evidence="7" type="primary">LOC113214894</name>
</gene>
<feature type="transmembrane region" description="Helical" evidence="4">
    <location>
        <begin position="811"/>
        <end position="837"/>
    </location>
</feature>
<feature type="region of interest" description="Disordered" evidence="3">
    <location>
        <begin position="1284"/>
        <end position="1312"/>
    </location>
</feature>
<dbReference type="OrthoDB" id="446173at2759"/>
<feature type="compositionally biased region" description="Polar residues" evidence="3">
    <location>
        <begin position="1081"/>
        <end position="1090"/>
    </location>
</feature>
<keyword evidence="6" id="KW-1185">Reference proteome</keyword>
<dbReference type="PROSITE" id="PS50092">
    <property type="entry name" value="TSP1"/>
    <property type="match status" value="1"/>
</dbReference>
<dbReference type="Gene3D" id="2.60.120.290">
    <property type="entry name" value="Spermadhesin, CUB domain"/>
    <property type="match status" value="1"/>
</dbReference>
<evidence type="ECO:0000256" key="4">
    <source>
        <dbReference type="SAM" id="Phobius"/>
    </source>
</evidence>
<dbReference type="PANTHER" id="PTHR16311:SF3">
    <property type="entry name" value="THROMBOSPONDIN TYPE-1 DOMAIN-CONTAINING PROTEIN 1"/>
    <property type="match status" value="1"/>
</dbReference>
<reference evidence="7" key="1">
    <citation type="submission" date="2025-08" db="UniProtKB">
        <authorList>
            <consortium name="RefSeq"/>
        </authorList>
    </citation>
    <scope>IDENTIFICATION</scope>
    <source>
        <tissue evidence="7">Whole organism</tissue>
    </source>
</reference>
<feature type="compositionally biased region" description="Low complexity" evidence="3">
    <location>
        <begin position="248"/>
        <end position="284"/>
    </location>
</feature>
<dbReference type="Pfam" id="PF00090">
    <property type="entry name" value="TSP_1"/>
    <property type="match status" value="1"/>
</dbReference>
<feature type="compositionally biased region" description="Polar residues" evidence="3">
    <location>
        <begin position="922"/>
        <end position="937"/>
    </location>
</feature>
<dbReference type="GO" id="GO:0071944">
    <property type="term" value="C:cell periphery"/>
    <property type="evidence" value="ECO:0007669"/>
    <property type="project" value="TreeGrafter"/>
</dbReference>
<feature type="transmembrane region" description="Helical" evidence="4">
    <location>
        <begin position="778"/>
        <end position="799"/>
    </location>
</feature>
<feature type="compositionally biased region" description="Low complexity" evidence="3">
    <location>
        <begin position="1099"/>
        <end position="1138"/>
    </location>
</feature>
<feature type="compositionally biased region" description="Polar residues" evidence="3">
    <location>
        <begin position="965"/>
        <end position="981"/>
    </location>
</feature>
<dbReference type="SUPFAM" id="SSF49854">
    <property type="entry name" value="Spermadhesin, CUB domain"/>
    <property type="match status" value="1"/>
</dbReference>
<feature type="region of interest" description="Disordered" evidence="3">
    <location>
        <begin position="1326"/>
        <end position="1375"/>
    </location>
</feature>
<feature type="compositionally biased region" description="Pro residues" evidence="3">
    <location>
        <begin position="166"/>
        <end position="176"/>
    </location>
</feature>
<dbReference type="RefSeq" id="XP_052133355.1">
    <property type="nucleotide sequence ID" value="XM_052277395.1"/>
</dbReference>
<dbReference type="InterPro" id="IPR036383">
    <property type="entry name" value="TSP1_rpt_sf"/>
</dbReference>
<sequence length="1433" mass="149574">MDEQKVYKSLCSVASYQLRVSSPPGGGLGLGLGPGLGIGSGPGRPQTYLALSGDLLVEIRQLPVWARGRRLQLLLLEHVSNGPPLATAASAANPPEYTVQGSVPVSVPTNAPSTAANTGGRLQWVRGYSRSGGGSVSPASGRALGKMTSTWRPEAERGNATGSAPPAAPSRPPPLPTTLKPIVARFPCGFVSRGGRYALRLAGLDRTKKTASRKGDRDESSGENESDERTASSNRVVGGGSEMKQEAADAPTAALATTASTTISTTAATTTPSATTSSTPRNTTARVRMAFDPALPATNETGGLFLLDVLWPRARLSLGPKEIVTYPEESVRATVEFLGVRCPSAKGSPVSESWLDLVYCGPVATDCTYGNYTTRQILHSEQVLGYPHHMAVGLSCELFGMAGYYSLHLRAGRPAVAAWPLDAATNATIKAVWSDRFVFNVHARSIFPCAAHSGVSALFTYPGCVLPAGDRVRLFARLRADVSTLLPPLTLQYVAEQRVATGSHAVAFDCDLFSERYVEYCFVYVSQAITGAVTDVRMDCVPTLPVSEADSGSWGAWSPWSACTSTCGGGTRNRYRFCDSPPPRYGAKFCEGSSLETMRCGPDNEWDCAPEGVSADLPLPLPPPAEGRRVAAGAAQGTAVNSGCRCGCVVHLGTTKPGTLLASSSKSCPGRSFWLVQADANHAVRLWVQQQRLSCGAQWLRVRDGDSLGGRLLLSLDSDQPPLPPASATAGHHVEAVSSSNTMLVEFYSDEAVAALEECAAGFLAHAQQAVPANETLVGYPLAVAGAGVAGMGAVGLVGGPDAWWAAGLRLTIVHAAAVAFLGCVVLLSACLCAQYGHRYRKYQLTAAKEDQETLSLTDNEETVGTLVRAASSATLVSEVLSLKGFKISREQKRATEVETSALGGSADSVASGSVTVSVGSPQSDSTPGSANSSTGQDAAEGASPAPGPLGALGPPPGATASLPNSPQQSCSPGASPTTVRPPSAPGGLMRRSGSCERTTAPPRRPGNVRLGPRLKGGLVSPVREEDQQHGAPPPGEPSAGGAAPQERPGPPGAAAAAGAGAAKWRPLPRLAGGLARGVASNASSTSTLVNDGDGAPGSPASSVRSWSMRSSTASMASTMSSASTSSNASGSSSRTATPTNPLSPPPGAQRPGLRYHPGGLHLPVNTNPKESKDRRNRERLLRAAGLAGPTAGSEFSLGPDTELEMDYYDYNVHNACAAPGSLLGMDPAYLLWIPPFTPGSAGSWEEEGEDGSESCRLFSSDGDGSESEHPLQLQELASQVQQLHQPDENCGTELRELRRAPPTGTLGPLREEQRAQIHTARVTELTVKESEAKSEASPTRPALTLQELSASPRRLPGRPGEAVADDFEKETSVVKSPSDQRLLYRLHQEVDDDIKFADDGDDDDDCEEIFIKDSKVDPKTVPLLGKRGDMNA</sequence>
<feature type="compositionally biased region" description="Low complexity" evidence="3">
    <location>
        <begin position="901"/>
        <end position="921"/>
    </location>
</feature>
<dbReference type="InterPro" id="IPR035914">
    <property type="entry name" value="Sperma_CUB_dom_sf"/>
</dbReference>
<dbReference type="GeneID" id="113214894"/>
<dbReference type="Proteomes" id="UP000504606">
    <property type="component" value="Unplaced"/>
</dbReference>
<feature type="region of interest" description="Disordered" evidence="3">
    <location>
        <begin position="1077"/>
        <end position="1198"/>
    </location>
</feature>
<feature type="compositionally biased region" description="Low complexity" evidence="3">
    <location>
        <begin position="939"/>
        <end position="964"/>
    </location>
</feature>
<evidence type="ECO:0000256" key="1">
    <source>
        <dbReference type="ARBA" id="ARBA00023157"/>
    </source>
</evidence>